<name>A0A6A5WFP0_9PLEO</name>
<reference evidence="2" key="1">
    <citation type="journal article" date="2020" name="Stud. Mycol.">
        <title>101 Dothideomycetes genomes: a test case for predicting lifestyles and emergence of pathogens.</title>
        <authorList>
            <person name="Haridas S."/>
            <person name="Albert R."/>
            <person name="Binder M."/>
            <person name="Bloem J."/>
            <person name="Labutti K."/>
            <person name="Salamov A."/>
            <person name="Andreopoulos B."/>
            <person name="Baker S."/>
            <person name="Barry K."/>
            <person name="Bills G."/>
            <person name="Bluhm B."/>
            <person name="Cannon C."/>
            <person name="Castanera R."/>
            <person name="Culley D."/>
            <person name="Daum C."/>
            <person name="Ezra D."/>
            <person name="Gonzalez J."/>
            <person name="Henrissat B."/>
            <person name="Kuo A."/>
            <person name="Liang C."/>
            <person name="Lipzen A."/>
            <person name="Lutzoni F."/>
            <person name="Magnuson J."/>
            <person name="Mondo S."/>
            <person name="Nolan M."/>
            <person name="Ohm R."/>
            <person name="Pangilinan J."/>
            <person name="Park H.-J."/>
            <person name="Ramirez L."/>
            <person name="Alfaro M."/>
            <person name="Sun H."/>
            <person name="Tritt A."/>
            <person name="Yoshinaga Y."/>
            <person name="Zwiers L.-H."/>
            <person name="Turgeon B."/>
            <person name="Goodwin S."/>
            <person name="Spatafora J."/>
            <person name="Crous P."/>
            <person name="Grigoriev I."/>
        </authorList>
    </citation>
    <scope>NUCLEOTIDE SEQUENCE</scope>
    <source>
        <strain evidence="2">CBS 123094</strain>
    </source>
</reference>
<protein>
    <submittedName>
        <fullName evidence="2">Uncharacterized protein</fullName>
    </submittedName>
</protein>
<dbReference type="Proteomes" id="UP000799779">
    <property type="component" value="Unassembled WGS sequence"/>
</dbReference>
<evidence type="ECO:0000256" key="1">
    <source>
        <dbReference type="SAM" id="MobiDB-lite"/>
    </source>
</evidence>
<keyword evidence="3" id="KW-1185">Reference proteome</keyword>
<feature type="compositionally biased region" description="Polar residues" evidence="1">
    <location>
        <begin position="19"/>
        <end position="39"/>
    </location>
</feature>
<sequence length="78" mass="7893">MSSPHGIAGIALGHDITTVPRQTTSAPASGQTITAPTPEQATVPNRAVDALGIAVTAPSVVVDTPRRGRLVLRTAVSI</sequence>
<gene>
    <name evidence="2" type="ORF">P154DRAFT_576661</name>
</gene>
<evidence type="ECO:0000313" key="2">
    <source>
        <dbReference type="EMBL" id="KAF1999744.1"/>
    </source>
</evidence>
<proteinExistence type="predicted"/>
<dbReference type="AlphaFoldDB" id="A0A6A5WFP0"/>
<feature type="region of interest" description="Disordered" evidence="1">
    <location>
        <begin position="1"/>
        <end position="39"/>
    </location>
</feature>
<organism evidence="2 3">
    <name type="scientific">Amniculicola lignicola CBS 123094</name>
    <dbReference type="NCBI Taxonomy" id="1392246"/>
    <lineage>
        <taxon>Eukaryota</taxon>
        <taxon>Fungi</taxon>
        <taxon>Dikarya</taxon>
        <taxon>Ascomycota</taxon>
        <taxon>Pezizomycotina</taxon>
        <taxon>Dothideomycetes</taxon>
        <taxon>Pleosporomycetidae</taxon>
        <taxon>Pleosporales</taxon>
        <taxon>Amniculicolaceae</taxon>
        <taxon>Amniculicola</taxon>
    </lineage>
</organism>
<evidence type="ECO:0000313" key="3">
    <source>
        <dbReference type="Proteomes" id="UP000799779"/>
    </source>
</evidence>
<dbReference type="EMBL" id="ML977593">
    <property type="protein sequence ID" value="KAF1999744.1"/>
    <property type="molecule type" value="Genomic_DNA"/>
</dbReference>
<accession>A0A6A5WFP0</accession>